<dbReference type="Gene3D" id="2.30.30.140">
    <property type="match status" value="1"/>
</dbReference>
<keyword evidence="1" id="KW-0007">Acetylation</keyword>
<dbReference type="InterPro" id="IPR018359">
    <property type="entry name" value="Bromodomain_CS"/>
</dbReference>
<dbReference type="InterPro" id="IPR051831">
    <property type="entry name" value="Bromodomain_contain_prot"/>
</dbReference>
<feature type="domain" description="PWWP" evidence="6">
    <location>
        <begin position="767"/>
        <end position="852"/>
    </location>
</feature>
<feature type="region of interest" description="Disordered" evidence="4">
    <location>
        <begin position="631"/>
        <end position="694"/>
    </location>
</feature>
<feature type="region of interest" description="Disordered" evidence="4">
    <location>
        <begin position="378"/>
        <end position="427"/>
    </location>
</feature>
<dbReference type="PRINTS" id="PR00503">
    <property type="entry name" value="BROMODOMAIN"/>
</dbReference>
<feature type="compositionally biased region" description="Polar residues" evidence="4">
    <location>
        <begin position="574"/>
        <end position="594"/>
    </location>
</feature>
<dbReference type="PANTHER" id="PTHR22881">
    <property type="entry name" value="BROMODOMAIN CONTAINING PROTEIN"/>
    <property type="match status" value="1"/>
</dbReference>
<dbReference type="SMART" id="SM00293">
    <property type="entry name" value="PWWP"/>
    <property type="match status" value="1"/>
</dbReference>
<gene>
    <name evidence="7" type="ORF">ECPE_LOCUS5937</name>
</gene>
<feature type="region of interest" description="Disordered" evidence="4">
    <location>
        <begin position="739"/>
        <end position="762"/>
    </location>
</feature>
<keyword evidence="8" id="KW-1185">Reference proteome</keyword>
<dbReference type="CDD" id="cd05839">
    <property type="entry name" value="PWWP_BRPF"/>
    <property type="match status" value="1"/>
</dbReference>
<dbReference type="AlphaFoldDB" id="A0A183AG52"/>
<feature type="region of interest" description="Disordered" evidence="4">
    <location>
        <begin position="502"/>
        <end position="609"/>
    </location>
</feature>
<feature type="compositionally biased region" description="Basic and acidic residues" evidence="4">
    <location>
        <begin position="410"/>
        <end position="427"/>
    </location>
</feature>
<reference evidence="7 8" key="2">
    <citation type="submission" date="2018-11" db="EMBL/GenBank/DDBJ databases">
        <authorList>
            <consortium name="Pathogen Informatics"/>
        </authorList>
    </citation>
    <scope>NUCLEOTIDE SEQUENCE [LARGE SCALE GENOMIC DNA]</scope>
    <source>
        <strain evidence="7 8">Egypt</strain>
    </source>
</reference>
<dbReference type="PROSITE" id="PS50014">
    <property type="entry name" value="BROMODOMAIN_2"/>
    <property type="match status" value="1"/>
</dbReference>
<dbReference type="InterPro" id="IPR001487">
    <property type="entry name" value="Bromodomain"/>
</dbReference>
<evidence type="ECO:0000259" key="6">
    <source>
        <dbReference type="PROSITE" id="PS50812"/>
    </source>
</evidence>
<evidence type="ECO:0000259" key="5">
    <source>
        <dbReference type="PROSITE" id="PS50014"/>
    </source>
</evidence>
<feature type="compositionally biased region" description="Acidic residues" evidence="4">
    <location>
        <begin position="535"/>
        <end position="562"/>
    </location>
</feature>
<dbReference type="EMBL" id="UZAN01042860">
    <property type="protein sequence ID" value="VDP76952.1"/>
    <property type="molecule type" value="Genomic_DNA"/>
</dbReference>
<reference evidence="9" key="1">
    <citation type="submission" date="2016-06" db="UniProtKB">
        <authorList>
            <consortium name="WormBaseParasite"/>
        </authorList>
    </citation>
    <scope>IDENTIFICATION</scope>
</reference>
<evidence type="ECO:0000256" key="3">
    <source>
        <dbReference type="PROSITE-ProRule" id="PRU00035"/>
    </source>
</evidence>
<protein>
    <submittedName>
        <fullName evidence="9">Bromo domain-containing protein</fullName>
    </submittedName>
</protein>
<evidence type="ECO:0000313" key="9">
    <source>
        <dbReference type="WBParaSite" id="ECPE_0000595001-mRNA-1"/>
    </source>
</evidence>
<keyword evidence="2 3" id="KW-0103">Bromodomain</keyword>
<evidence type="ECO:0000256" key="4">
    <source>
        <dbReference type="SAM" id="MobiDB-lite"/>
    </source>
</evidence>
<dbReference type="SUPFAM" id="SSF47370">
    <property type="entry name" value="Bromodomain"/>
    <property type="match status" value="1"/>
</dbReference>
<proteinExistence type="predicted"/>
<feature type="compositionally biased region" description="Low complexity" evidence="4">
    <location>
        <begin position="674"/>
        <end position="686"/>
    </location>
</feature>
<dbReference type="Pfam" id="PF00439">
    <property type="entry name" value="Bromodomain"/>
    <property type="match status" value="1"/>
</dbReference>
<organism evidence="9">
    <name type="scientific">Echinostoma caproni</name>
    <dbReference type="NCBI Taxonomy" id="27848"/>
    <lineage>
        <taxon>Eukaryota</taxon>
        <taxon>Metazoa</taxon>
        <taxon>Spiralia</taxon>
        <taxon>Lophotrochozoa</taxon>
        <taxon>Platyhelminthes</taxon>
        <taxon>Trematoda</taxon>
        <taxon>Digenea</taxon>
        <taxon>Plagiorchiida</taxon>
        <taxon>Echinostomata</taxon>
        <taxon>Echinostomatoidea</taxon>
        <taxon>Echinostomatidae</taxon>
        <taxon>Echinostoma</taxon>
    </lineage>
</organism>
<dbReference type="PANTHER" id="PTHR22881:SF27">
    <property type="entry name" value="BROMODOMAIN CONTAINING 7_9"/>
    <property type="match status" value="1"/>
</dbReference>
<evidence type="ECO:0000313" key="8">
    <source>
        <dbReference type="Proteomes" id="UP000272942"/>
    </source>
</evidence>
<evidence type="ECO:0000313" key="7">
    <source>
        <dbReference type="EMBL" id="VDP76952.1"/>
    </source>
</evidence>
<name>A0A183AG52_9TREM</name>
<feature type="compositionally biased region" description="Polar residues" evidence="4">
    <location>
        <begin position="502"/>
        <end position="514"/>
    </location>
</feature>
<dbReference type="InterPro" id="IPR036427">
    <property type="entry name" value="Bromodomain-like_sf"/>
</dbReference>
<dbReference type="Pfam" id="PF00855">
    <property type="entry name" value="PWWP"/>
    <property type="match status" value="1"/>
</dbReference>
<dbReference type="PROSITE" id="PS00633">
    <property type="entry name" value="BROMODOMAIN_1"/>
    <property type="match status" value="1"/>
</dbReference>
<dbReference type="OrthoDB" id="20839at2759"/>
<accession>A0A183AG52</accession>
<evidence type="ECO:0000256" key="1">
    <source>
        <dbReference type="ARBA" id="ARBA00022990"/>
    </source>
</evidence>
<dbReference type="SUPFAM" id="SSF63748">
    <property type="entry name" value="Tudor/PWWP/MBT"/>
    <property type="match status" value="1"/>
</dbReference>
<dbReference type="SMART" id="SM00297">
    <property type="entry name" value="BROMO"/>
    <property type="match status" value="1"/>
</dbReference>
<dbReference type="Gene3D" id="1.20.920.10">
    <property type="entry name" value="Bromodomain-like"/>
    <property type="match status" value="1"/>
</dbReference>
<dbReference type="InterPro" id="IPR000313">
    <property type="entry name" value="PWWP_dom"/>
</dbReference>
<feature type="compositionally biased region" description="Polar residues" evidence="4">
    <location>
        <begin position="739"/>
        <end position="754"/>
    </location>
</feature>
<evidence type="ECO:0000256" key="2">
    <source>
        <dbReference type="ARBA" id="ARBA00023117"/>
    </source>
</evidence>
<dbReference type="PROSITE" id="PS50812">
    <property type="entry name" value="PWWP"/>
    <property type="match status" value="1"/>
</dbReference>
<sequence>MYANSDSESPQSPEQVARIQLRKARKVLAERRNSKPSICVPVVPRAKIEIMAARLENVSGDVMSFLQKAYVFWKLKREFRRGVPLLKRLQAGSAHRSAANFAASVDTEAQQMRAQLKFWQQLRQDLEKARLLAELIRKRERVKRDMFRLFMDEIELQIQPMDTFLLRILEQLQVLDKQNFFAEPVGPNLAPDYHLIIKQPMDFSTMRKKIEDSLYLDIASFEADFHLMIDNCFQYNHEDSVYCVAASHIAEHAKKIFSEAHAIARTTGLCLKSGILYLDNKDISDLKLSPPSATEDNTTQVKENYLSPISVEPTPLSEMERTKPTESSVLDTNTIVPSEPIQIHLPLKELANGPVASTTRSRLRITGPVHELIARRGTLRASNGHLNASENAFRQSRKRRVPSGSPNKKRLSESIRPAKQERLDGSHASKNLLYWHSQTKGPDLFSPGVPVSTTITTNIRTNGTTIDHTVGAKWASSDQNETSNWMLGRHSDTVRPRSGLQFSSAAVESDQSTAPLVRKSPAFTHYRLSRPSRGEDEDDEDDDEEEEDEDDDDETEDSEDPDTGNHSVHKDENNPNNPISLSTTTNPDQTSPSRVTRKHCRGRPALTSAGRSSLVVTTIVGNSRMATAIRRGDRARLHRKTTAPRGRSCKPVLHRQRARSTVFKSERKLLRRVSSSSSNSAPQQNSLPVDDDLRKPLQLRELTTSSLTPDLSDVLSHIESPGPLSATTSLEPYEFSNHSTDMALSTTESPTTRGRTGDPPYEHQFGPLDVVWAKCRGSPWYPALVVDPGAHEGYCHNGVPVPVPPESVLWGKRLNANIQSDQDKPDLLVLFFDTKRTWQWLSHHKLQLLGTDSELDRERLKEGKRSKLKHSVLKAYRRAVEHLCKVHGKPYPYVDSRSSHDLAVFTL</sequence>
<dbReference type="FunFam" id="2.30.30.140:FF:000008">
    <property type="entry name" value="Bromodomain containing 1, isoform CRA_b"/>
    <property type="match status" value="1"/>
</dbReference>
<feature type="compositionally biased region" description="Polar residues" evidence="4">
    <location>
        <begin position="380"/>
        <end position="394"/>
    </location>
</feature>
<feature type="domain" description="Bromo" evidence="5">
    <location>
        <begin position="173"/>
        <end position="243"/>
    </location>
</feature>
<dbReference type="Proteomes" id="UP000272942">
    <property type="component" value="Unassembled WGS sequence"/>
</dbReference>
<dbReference type="WBParaSite" id="ECPE_0000595001-mRNA-1">
    <property type="protein sequence ID" value="ECPE_0000595001-mRNA-1"/>
    <property type="gene ID" value="ECPE_0000595001"/>
</dbReference>